<evidence type="ECO:0000256" key="3">
    <source>
        <dbReference type="SAM" id="Coils"/>
    </source>
</evidence>
<gene>
    <name evidence="6" type="ORF">ACFFII_01055</name>
</gene>
<reference evidence="6 7" key="1">
    <citation type="submission" date="2024-09" db="EMBL/GenBank/DDBJ databases">
        <authorList>
            <person name="Sun Q."/>
            <person name="Mori K."/>
        </authorList>
    </citation>
    <scope>NUCLEOTIDE SEQUENCE [LARGE SCALE GENOMIC DNA]</scope>
    <source>
        <strain evidence="6 7">KCTC 22789</strain>
    </source>
</reference>
<dbReference type="RefSeq" id="WP_377697030.1">
    <property type="nucleotide sequence ID" value="NZ_JBHLWE010000003.1"/>
</dbReference>
<dbReference type="InterPro" id="IPR025948">
    <property type="entry name" value="HTH-like_dom"/>
</dbReference>
<dbReference type="InterPro" id="IPR012337">
    <property type="entry name" value="RNaseH-like_sf"/>
</dbReference>
<feature type="domain" description="HTH araC/xylS-type" evidence="4">
    <location>
        <begin position="1"/>
        <end position="56"/>
    </location>
</feature>
<evidence type="ECO:0000259" key="4">
    <source>
        <dbReference type="PROSITE" id="PS01124"/>
    </source>
</evidence>
<keyword evidence="2" id="KW-0804">Transcription</keyword>
<protein>
    <submittedName>
        <fullName evidence="6">IS3 family transposase</fullName>
    </submittedName>
</protein>
<evidence type="ECO:0000256" key="1">
    <source>
        <dbReference type="ARBA" id="ARBA00023015"/>
    </source>
</evidence>
<dbReference type="InterPro" id="IPR009057">
    <property type="entry name" value="Homeodomain-like_sf"/>
</dbReference>
<sequence>MKRSKFSEAQIAFVLRQAEDGTAVGEVCRKAGISEATFYAWRKKYAGLMPSEMRRLRQLEEENTKLKKLVADLSLDKAMLQDVPRKKALRPARRRQLVDEVRATWKVSIRRTCAVLRAKRSSYHYKGRRRPQAALTKRIKEIAETRVRYGYRRIHVLLRREGWEINAKRVYRLYKELGLQLRNKVPKRRVKAKLRDDRCPPVRANETWAMDFVHDQLATGTRIRILTIVDTFSRFSPAIVPRLSFRAPDVIAVLEQVGREIGLPRTIRVDLGSEFISRDLDLWAYQRDVTLDFSRPGKPTDNAFIESLNGKFRAECLNTHWFMNLDDAVRKCEAWRRDYNEVRPHSAIGNKPPIELAIRSAAHGPP</sequence>
<evidence type="ECO:0000313" key="6">
    <source>
        <dbReference type="EMBL" id="MFC0339354.1"/>
    </source>
</evidence>
<evidence type="ECO:0000256" key="2">
    <source>
        <dbReference type="ARBA" id="ARBA00023163"/>
    </source>
</evidence>
<dbReference type="Pfam" id="PF13276">
    <property type="entry name" value="HTH_21"/>
    <property type="match status" value="1"/>
</dbReference>
<feature type="coiled-coil region" evidence="3">
    <location>
        <begin position="49"/>
        <end position="76"/>
    </location>
</feature>
<proteinExistence type="predicted"/>
<comment type="caution">
    <text evidence="6">The sequence shown here is derived from an EMBL/GenBank/DDBJ whole genome shotgun (WGS) entry which is preliminary data.</text>
</comment>
<evidence type="ECO:0000313" key="7">
    <source>
        <dbReference type="Proteomes" id="UP001589799"/>
    </source>
</evidence>
<dbReference type="InterPro" id="IPR001584">
    <property type="entry name" value="Integrase_cat-core"/>
</dbReference>
<evidence type="ECO:0000259" key="5">
    <source>
        <dbReference type="PROSITE" id="PS50994"/>
    </source>
</evidence>
<dbReference type="PANTHER" id="PTHR47515">
    <property type="entry name" value="LOW CALCIUM RESPONSE LOCUS PROTEIN T"/>
    <property type="match status" value="1"/>
</dbReference>
<keyword evidence="3" id="KW-0175">Coiled coil</keyword>
<dbReference type="InterPro" id="IPR036397">
    <property type="entry name" value="RNaseH_sf"/>
</dbReference>
<dbReference type="Gene3D" id="3.30.420.10">
    <property type="entry name" value="Ribonuclease H-like superfamily/Ribonuclease H"/>
    <property type="match status" value="1"/>
</dbReference>
<dbReference type="InterPro" id="IPR018060">
    <property type="entry name" value="HTH_AraC"/>
</dbReference>
<dbReference type="InterPro" id="IPR002514">
    <property type="entry name" value="Transposase_8"/>
</dbReference>
<organism evidence="6 7">
    <name type="scientific">Paracoccus niistensis</name>
    <dbReference type="NCBI Taxonomy" id="632935"/>
    <lineage>
        <taxon>Bacteria</taxon>
        <taxon>Pseudomonadati</taxon>
        <taxon>Pseudomonadota</taxon>
        <taxon>Alphaproteobacteria</taxon>
        <taxon>Rhodobacterales</taxon>
        <taxon>Paracoccaceae</taxon>
        <taxon>Paracoccus</taxon>
    </lineage>
</organism>
<keyword evidence="1" id="KW-0805">Transcription regulation</keyword>
<dbReference type="PANTHER" id="PTHR47515:SF1">
    <property type="entry name" value="BLR2054 PROTEIN"/>
    <property type="match status" value="1"/>
</dbReference>
<dbReference type="Pfam" id="PF01527">
    <property type="entry name" value="HTH_Tnp_1"/>
    <property type="match status" value="1"/>
</dbReference>
<name>A0ABV6HZE9_9RHOB</name>
<dbReference type="NCBIfam" id="NF033516">
    <property type="entry name" value="transpos_IS3"/>
    <property type="match status" value="1"/>
</dbReference>
<keyword evidence="7" id="KW-1185">Reference proteome</keyword>
<dbReference type="SUPFAM" id="SSF53098">
    <property type="entry name" value="Ribonuclease H-like"/>
    <property type="match status" value="1"/>
</dbReference>
<dbReference type="Proteomes" id="UP001589799">
    <property type="component" value="Unassembled WGS sequence"/>
</dbReference>
<dbReference type="InterPro" id="IPR048020">
    <property type="entry name" value="Transpos_IS3"/>
</dbReference>
<feature type="domain" description="Integrase catalytic" evidence="5">
    <location>
        <begin position="197"/>
        <end position="360"/>
    </location>
</feature>
<dbReference type="PROSITE" id="PS50994">
    <property type="entry name" value="INTEGRASE"/>
    <property type="match status" value="1"/>
</dbReference>
<dbReference type="EMBL" id="JBHLWE010000003">
    <property type="protein sequence ID" value="MFC0339354.1"/>
    <property type="molecule type" value="Genomic_DNA"/>
</dbReference>
<dbReference type="PROSITE" id="PS01124">
    <property type="entry name" value="HTH_ARAC_FAMILY_2"/>
    <property type="match status" value="1"/>
</dbReference>
<dbReference type="SUPFAM" id="SSF46689">
    <property type="entry name" value="Homeodomain-like"/>
    <property type="match status" value="1"/>
</dbReference>
<accession>A0ABV6HZE9</accession>
<dbReference type="Pfam" id="PF13683">
    <property type="entry name" value="rve_3"/>
    <property type="match status" value="1"/>
</dbReference>